<dbReference type="AlphaFoldDB" id="A0A502M2Z1"/>
<name>A0A502M2Z1_9MOLU</name>
<proteinExistence type="predicted"/>
<dbReference type="EMBL" id="VFSY01000007">
    <property type="protein sequence ID" value="TPI02809.1"/>
    <property type="molecule type" value="Genomic_DNA"/>
</dbReference>
<dbReference type="Proteomes" id="UP000317904">
    <property type="component" value="Unassembled WGS sequence"/>
</dbReference>
<protein>
    <submittedName>
        <fullName evidence="1">Uncharacterized protein</fullName>
    </submittedName>
</protein>
<reference evidence="1 2" key="1">
    <citation type="submission" date="2019-06" db="EMBL/GenBank/DDBJ databases">
        <title>A comparative genomics study of ostrich specific Mycoplasmas.</title>
        <authorList>
            <person name="Botes A."/>
            <person name="Nel T."/>
        </authorList>
    </citation>
    <scope>NUCLEOTIDE SEQUENCE [LARGE SCALE GENOMIC DNA]</scope>
    <source>
        <strain evidence="1 2">Ms01</strain>
    </source>
</reference>
<gene>
    <name evidence="1" type="ORF">FJM01_00240</name>
</gene>
<comment type="caution">
    <text evidence="1">The sequence shown here is derived from an EMBL/GenBank/DDBJ whole genome shotgun (WGS) entry which is preliminary data.</text>
</comment>
<organism evidence="1 2">
    <name type="scientific">Mycoplasma struthionis</name>
    <dbReference type="NCBI Taxonomy" id="538220"/>
    <lineage>
        <taxon>Bacteria</taxon>
        <taxon>Bacillati</taxon>
        <taxon>Mycoplasmatota</taxon>
        <taxon>Mollicutes</taxon>
        <taxon>Mycoplasmataceae</taxon>
        <taxon>Mycoplasma</taxon>
    </lineage>
</organism>
<accession>A0A502M2Z1</accession>
<sequence>MMLLKILILIILIYKQTKKNHQDAIEVLDSVKKVQEKTVELQKLNAKEELAKKVKEAQDYFDNNQNIFNAATLSKQTAFSTALQNAKDVVSPTATLQEVQKYEELKKQLTDALNNISANNVLNDLREALKEKVKKFIPPFIQEQSDKLVKKIRWACT</sequence>
<evidence type="ECO:0000313" key="1">
    <source>
        <dbReference type="EMBL" id="TPI02809.1"/>
    </source>
</evidence>
<dbReference type="RefSeq" id="WP_140700865.1">
    <property type="nucleotide sequence ID" value="NZ_VFSY01000007.1"/>
</dbReference>
<dbReference type="Gene3D" id="1.20.120.1850">
    <property type="entry name" value="Ebh helix bundles repeating unit (S and A modules)"/>
    <property type="match status" value="1"/>
</dbReference>
<evidence type="ECO:0000313" key="2">
    <source>
        <dbReference type="Proteomes" id="UP000317904"/>
    </source>
</evidence>